<name>A0ABS2TH51_9ACTO</name>
<evidence type="ECO:0000256" key="2">
    <source>
        <dbReference type="ARBA" id="ARBA00023186"/>
    </source>
</evidence>
<evidence type="ECO:0000256" key="7">
    <source>
        <dbReference type="SAM" id="MobiDB-lite"/>
    </source>
</evidence>
<comment type="similarity">
    <text evidence="1 3 5">Belongs to the GrpE family.</text>
</comment>
<dbReference type="PANTHER" id="PTHR21237">
    <property type="entry name" value="GRPE PROTEIN"/>
    <property type="match status" value="1"/>
</dbReference>
<evidence type="ECO:0000313" key="9">
    <source>
        <dbReference type="Proteomes" id="UP000705983"/>
    </source>
</evidence>
<comment type="subcellular location">
    <subcellularLocation>
        <location evidence="3">Cytoplasm</location>
    </subcellularLocation>
</comment>
<protein>
    <recommendedName>
        <fullName evidence="3 4">Protein GrpE</fullName>
    </recommendedName>
    <alternativeName>
        <fullName evidence="3">HSP-70 cofactor</fullName>
    </alternativeName>
</protein>
<evidence type="ECO:0000256" key="1">
    <source>
        <dbReference type="ARBA" id="ARBA00009054"/>
    </source>
</evidence>
<dbReference type="SUPFAM" id="SSF51064">
    <property type="entry name" value="Head domain of nucleotide exchange factor GrpE"/>
    <property type="match status" value="1"/>
</dbReference>
<evidence type="ECO:0000256" key="5">
    <source>
        <dbReference type="RuleBase" id="RU004478"/>
    </source>
</evidence>
<dbReference type="PROSITE" id="PS01071">
    <property type="entry name" value="GRPE"/>
    <property type="match status" value="1"/>
</dbReference>
<reference evidence="9" key="1">
    <citation type="submission" date="2021-02" db="EMBL/GenBank/DDBJ databases">
        <title>Leucobacter sp. CX169.</title>
        <authorList>
            <person name="Cheng Y."/>
        </authorList>
    </citation>
    <scope>NUCLEOTIDE SEQUENCE [LARGE SCALE GENOMIC DNA]</scope>
    <source>
        <strain evidence="9">JY899</strain>
    </source>
</reference>
<dbReference type="PANTHER" id="PTHR21237:SF23">
    <property type="entry name" value="GRPE PROTEIN HOMOLOG, MITOCHONDRIAL"/>
    <property type="match status" value="1"/>
</dbReference>
<comment type="caution">
    <text evidence="8">The sequence shown here is derived from an EMBL/GenBank/DDBJ whole genome shotgun (WGS) entry which is preliminary data.</text>
</comment>
<evidence type="ECO:0000313" key="8">
    <source>
        <dbReference type="EMBL" id="MBM9433985.1"/>
    </source>
</evidence>
<dbReference type="InterPro" id="IPR013805">
    <property type="entry name" value="GrpE_CC"/>
</dbReference>
<feature type="compositionally biased region" description="Acidic residues" evidence="7">
    <location>
        <begin position="12"/>
        <end position="43"/>
    </location>
</feature>
<dbReference type="CDD" id="cd00446">
    <property type="entry name" value="GrpE"/>
    <property type="match status" value="1"/>
</dbReference>
<keyword evidence="2 3" id="KW-0143">Chaperone</keyword>
<dbReference type="Gene3D" id="3.90.20.20">
    <property type="match status" value="1"/>
</dbReference>
<keyword evidence="9" id="KW-1185">Reference proteome</keyword>
<keyword evidence="3" id="KW-0963">Cytoplasm</keyword>
<dbReference type="InterPro" id="IPR000740">
    <property type="entry name" value="GrpE"/>
</dbReference>
<dbReference type="Proteomes" id="UP000705983">
    <property type="component" value="Unassembled WGS sequence"/>
</dbReference>
<dbReference type="PRINTS" id="PR00773">
    <property type="entry name" value="GRPEPROTEIN"/>
</dbReference>
<dbReference type="HAMAP" id="MF_01151">
    <property type="entry name" value="GrpE"/>
    <property type="match status" value="1"/>
</dbReference>
<evidence type="ECO:0000256" key="6">
    <source>
        <dbReference type="SAM" id="Coils"/>
    </source>
</evidence>
<feature type="coiled-coil region" evidence="6">
    <location>
        <begin position="44"/>
        <end position="71"/>
    </location>
</feature>
<proteinExistence type="inferred from homology"/>
<dbReference type="SUPFAM" id="SSF58014">
    <property type="entry name" value="Coiled-coil domain of nucleotide exchange factor GrpE"/>
    <property type="match status" value="1"/>
</dbReference>
<keyword evidence="3 4" id="KW-0346">Stress response</keyword>
<organism evidence="8 9">
    <name type="scientific">Flaviflexus equikiangi</name>
    <dbReference type="NCBI Taxonomy" id="2758573"/>
    <lineage>
        <taxon>Bacteria</taxon>
        <taxon>Bacillati</taxon>
        <taxon>Actinomycetota</taxon>
        <taxon>Actinomycetes</taxon>
        <taxon>Actinomycetales</taxon>
        <taxon>Actinomycetaceae</taxon>
        <taxon>Flaviflexus</taxon>
    </lineage>
</organism>
<sequence>MTSEDAGRVDDAQPDPAEETVEETETAPAEEADVEDSAAEEDPLAAAQAAIADLEDQLARSRADLYNVSQEYNAYVRRSKADGAAQKQAGIVAVLETLLSVLDDIELARQHDDLNGPAGAIATKVENTLQTNYQLVRFGAVGEPFDPEIHEALMNTPSDVESEQIGTLIQPGYKMGDRVLRPARVGVVSPQ</sequence>
<dbReference type="EMBL" id="JAFFJS010000006">
    <property type="protein sequence ID" value="MBM9433985.1"/>
    <property type="molecule type" value="Genomic_DNA"/>
</dbReference>
<dbReference type="InterPro" id="IPR009012">
    <property type="entry name" value="GrpE_head"/>
</dbReference>
<comment type="subunit">
    <text evidence="3">Homodimer.</text>
</comment>
<feature type="compositionally biased region" description="Basic and acidic residues" evidence="7">
    <location>
        <begin position="1"/>
        <end position="11"/>
    </location>
</feature>
<comment type="function">
    <text evidence="3 4">Participates actively in the response to hyperosmotic and heat shock by preventing the aggregation of stress-denatured proteins, in association with DnaK and GrpE. It is the nucleotide exchange factor for DnaK and may function as a thermosensor. Unfolded proteins bind initially to DnaJ; upon interaction with the DnaJ-bound protein, DnaK hydrolyzes its bound ATP, resulting in the formation of a stable complex. GrpE releases ADP from DnaK; ATP binding to DnaK triggers the release of the substrate protein, thus completing the reaction cycle. Several rounds of ATP-dependent interactions between DnaJ, DnaK and GrpE are required for fully efficient folding.</text>
</comment>
<dbReference type="Pfam" id="PF01025">
    <property type="entry name" value="GrpE"/>
    <property type="match status" value="1"/>
</dbReference>
<feature type="region of interest" description="Disordered" evidence="7">
    <location>
        <begin position="1"/>
        <end position="44"/>
    </location>
</feature>
<gene>
    <name evidence="3" type="primary">grpE</name>
    <name evidence="8" type="ORF">JVW63_09795</name>
</gene>
<evidence type="ECO:0000256" key="4">
    <source>
        <dbReference type="RuleBase" id="RU000639"/>
    </source>
</evidence>
<dbReference type="Gene3D" id="2.30.22.10">
    <property type="entry name" value="Head domain of nucleotide exchange factor GrpE"/>
    <property type="match status" value="1"/>
</dbReference>
<keyword evidence="6" id="KW-0175">Coiled coil</keyword>
<evidence type="ECO:0000256" key="3">
    <source>
        <dbReference type="HAMAP-Rule" id="MF_01151"/>
    </source>
</evidence>
<accession>A0ABS2TH51</accession>